<dbReference type="AlphaFoldDB" id="A0A226X733"/>
<sequence length="57" mass="6250">MKRGEVLQGQARINTAAAFAVAFANIAIVSRLKSGKPWQTQASHYGKKPYKCRTVSN</sequence>
<protein>
    <submittedName>
        <fullName evidence="2">Uncharacterized protein</fullName>
    </submittedName>
</protein>
<reference evidence="3" key="1">
    <citation type="submission" date="2017-01" db="EMBL/GenBank/DDBJ databases">
        <title>Genome Analysis of Deinococcus marmoris KOPRI26562.</title>
        <authorList>
            <person name="Kim J.H."/>
            <person name="Oh H.-M."/>
        </authorList>
    </citation>
    <scope>NUCLEOTIDE SEQUENCE [LARGE SCALE GENOMIC DNA]</scope>
    <source>
        <strain evidence="3">PAMC 26633</strain>
    </source>
</reference>
<keyword evidence="1" id="KW-1133">Transmembrane helix</keyword>
<gene>
    <name evidence="2" type="ORF">BSU04_09850</name>
</gene>
<dbReference type="EMBL" id="MTHB01000049">
    <property type="protein sequence ID" value="OXC78949.1"/>
    <property type="molecule type" value="Genomic_DNA"/>
</dbReference>
<name>A0A226X733_CABSO</name>
<accession>A0A226X733</accession>
<dbReference type="Proteomes" id="UP000214720">
    <property type="component" value="Unassembled WGS sequence"/>
</dbReference>
<evidence type="ECO:0000256" key="1">
    <source>
        <dbReference type="SAM" id="Phobius"/>
    </source>
</evidence>
<evidence type="ECO:0000313" key="3">
    <source>
        <dbReference type="Proteomes" id="UP000214720"/>
    </source>
</evidence>
<keyword evidence="1" id="KW-0812">Transmembrane</keyword>
<feature type="transmembrane region" description="Helical" evidence="1">
    <location>
        <begin position="12"/>
        <end position="29"/>
    </location>
</feature>
<evidence type="ECO:0000313" key="2">
    <source>
        <dbReference type="EMBL" id="OXC78949.1"/>
    </source>
</evidence>
<keyword evidence="1" id="KW-0472">Membrane</keyword>
<organism evidence="2 3">
    <name type="scientific">Caballeronia sordidicola</name>
    <name type="common">Burkholderia sordidicola</name>
    <dbReference type="NCBI Taxonomy" id="196367"/>
    <lineage>
        <taxon>Bacteria</taxon>
        <taxon>Pseudomonadati</taxon>
        <taxon>Pseudomonadota</taxon>
        <taxon>Betaproteobacteria</taxon>
        <taxon>Burkholderiales</taxon>
        <taxon>Burkholderiaceae</taxon>
        <taxon>Caballeronia</taxon>
    </lineage>
</organism>
<comment type="caution">
    <text evidence="2">The sequence shown here is derived from an EMBL/GenBank/DDBJ whole genome shotgun (WGS) entry which is preliminary data.</text>
</comment>
<proteinExistence type="predicted"/>